<dbReference type="PANTHER" id="PTHR32387:SF0">
    <property type="entry name" value="PROTEIN NO VEIN"/>
    <property type="match status" value="1"/>
</dbReference>
<dbReference type="InParanoid" id="A0A1V8SGE0"/>
<evidence type="ECO:0000313" key="1">
    <source>
        <dbReference type="EMBL" id="OQN98050.1"/>
    </source>
</evidence>
<name>A0A1V8SGE0_9PEZI</name>
<comment type="caution">
    <text evidence="1">The sequence shown here is derived from an EMBL/GenBank/DDBJ whole genome shotgun (WGS) entry which is preliminary data.</text>
</comment>
<keyword evidence="2" id="KW-1185">Reference proteome</keyword>
<reference evidence="2" key="1">
    <citation type="submission" date="2017-03" db="EMBL/GenBank/DDBJ databases">
        <title>Genomes of endolithic fungi from Antarctica.</title>
        <authorList>
            <person name="Coleine C."/>
            <person name="Masonjones S."/>
            <person name="Stajich J.E."/>
        </authorList>
    </citation>
    <scope>NUCLEOTIDE SEQUENCE [LARGE SCALE GENOMIC DNA]</scope>
    <source>
        <strain evidence="2">CCFEE 5527</strain>
    </source>
</reference>
<protein>
    <submittedName>
        <fullName evidence="1">Uncharacterized protein</fullName>
    </submittedName>
</protein>
<dbReference type="EMBL" id="NAJO01000048">
    <property type="protein sequence ID" value="OQN98050.1"/>
    <property type="molecule type" value="Genomic_DNA"/>
</dbReference>
<sequence length="200" mass="22817">MKNADNNTYAPGVEQLRALSYRENGYLWKVTNATKGYIGEKAVGFKSVFNVANAAWISTGYYTFRFARDSVLSMIVPIWCDINAAPTVSERTRFCRQIMKIQDRKIVKADLLRLQMEPLLFIRKLRNINVCIYDVGSVKVTAGFALKRRQLPDPQPQTTNTYVLNGKFREAKFPGRQGTMPGASYEANLCDFRRTRHSTT</sequence>
<accession>A0A1V8SGE0</accession>
<dbReference type="InterPro" id="IPR052957">
    <property type="entry name" value="Auxin_embryo_med"/>
</dbReference>
<organism evidence="1 2">
    <name type="scientific">Cryoendolithus antarcticus</name>
    <dbReference type="NCBI Taxonomy" id="1507870"/>
    <lineage>
        <taxon>Eukaryota</taxon>
        <taxon>Fungi</taxon>
        <taxon>Dikarya</taxon>
        <taxon>Ascomycota</taxon>
        <taxon>Pezizomycotina</taxon>
        <taxon>Dothideomycetes</taxon>
        <taxon>Dothideomycetidae</taxon>
        <taxon>Cladosporiales</taxon>
        <taxon>Cladosporiaceae</taxon>
        <taxon>Cryoendolithus</taxon>
    </lineage>
</organism>
<proteinExistence type="predicted"/>
<dbReference type="STRING" id="1507870.A0A1V8SGE0"/>
<dbReference type="Proteomes" id="UP000192596">
    <property type="component" value="Unassembled WGS sequence"/>
</dbReference>
<dbReference type="AlphaFoldDB" id="A0A1V8SGE0"/>
<gene>
    <name evidence="1" type="ORF">B0A48_15882</name>
</gene>
<dbReference type="OrthoDB" id="1262810at2759"/>
<dbReference type="PANTHER" id="PTHR32387">
    <property type="entry name" value="WU:FJ29H11"/>
    <property type="match status" value="1"/>
</dbReference>
<evidence type="ECO:0000313" key="2">
    <source>
        <dbReference type="Proteomes" id="UP000192596"/>
    </source>
</evidence>